<evidence type="ECO:0000313" key="2">
    <source>
        <dbReference type="Proteomes" id="UP000060787"/>
    </source>
</evidence>
<dbReference type="KEGG" id="lab:LA76x_3520"/>
<gene>
    <name evidence="1" type="ORF">LA76x_3520</name>
</gene>
<accession>A0A0S2FDK0</accession>
<dbReference type="AlphaFoldDB" id="A0A0S2FDK0"/>
<name>A0A0S2FDK0_LYSAN</name>
<dbReference type="KEGG" id="laq:GLA29479_4860"/>
<dbReference type="EMBL" id="CP011129">
    <property type="protein sequence ID" value="ALN81643.1"/>
    <property type="molecule type" value="Genomic_DNA"/>
</dbReference>
<keyword evidence="2" id="KW-1185">Reference proteome</keyword>
<proteinExistence type="predicted"/>
<sequence>MDKGYSWVDMDWNQDGSTSLFEFVSTGDVGVRQVKRGSRDCREYFSYKDGLPIKTVCPD</sequence>
<evidence type="ECO:0000313" key="1">
    <source>
        <dbReference type="EMBL" id="ALN81643.1"/>
    </source>
</evidence>
<organism evidence="1 2">
    <name type="scientific">Lysobacter antibioticus</name>
    <dbReference type="NCBI Taxonomy" id="84531"/>
    <lineage>
        <taxon>Bacteria</taxon>
        <taxon>Pseudomonadati</taxon>
        <taxon>Pseudomonadota</taxon>
        <taxon>Gammaproteobacteria</taxon>
        <taxon>Lysobacterales</taxon>
        <taxon>Lysobacteraceae</taxon>
        <taxon>Lysobacter</taxon>
    </lineage>
</organism>
<dbReference type="PATRIC" id="fig|84531.7.peg.4748"/>
<reference evidence="1 2" key="1">
    <citation type="journal article" date="2015" name="BMC Genomics">
        <title>Comparative genomics and metabolic profiling of the genus Lysobacter.</title>
        <authorList>
            <person name="de Bruijn I."/>
            <person name="Cheng X."/>
            <person name="de Jager V."/>
            <person name="Exposito R.G."/>
            <person name="Watrous J."/>
            <person name="Patel N."/>
            <person name="Postma J."/>
            <person name="Dorrestein P.C."/>
            <person name="Kobayashi D."/>
            <person name="Raaijmakers J.M."/>
        </authorList>
    </citation>
    <scope>NUCLEOTIDE SEQUENCE [LARGE SCALE GENOMIC DNA]</scope>
    <source>
        <strain evidence="1 2">76</strain>
    </source>
</reference>
<dbReference type="Proteomes" id="UP000060787">
    <property type="component" value="Chromosome"/>
</dbReference>
<protein>
    <submittedName>
        <fullName evidence="1">Uncharacterized protein</fullName>
    </submittedName>
</protein>